<sequence>MAGYGIPLRAGSRSPQGKLGPSLAETERVICPASRLSFWAPTSLTAAIASRWIGNGTADEICRTIQQECGT</sequence>
<dbReference type="AlphaFoldDB" id="A0A2P9AMS1"/>
<dbReference type="Proteomes" id="UP000245698">
    <property type="component" value="Unassembled WGS sequence"/>
</dbReference>
<evidence type="ECO:0000313" key="2">
    <source>
        <dbReference type="EMBL" id="SJM32447.1"/>
    </source>
</evidence>
<dbReference type="EMBL" id="FUIG01000036">
    <property type="protein sequence ID" value="SJM32447.1"/>
    <property type="molecule type" value="Genomic_DNA"/>
</dbReference>
<reference evidence="3" key="1">
    <citation type="submission" date="2016-12" db="EMBL/GenBank/DDBJ databases">
        <authorList>
            <person name="Brunel B."/>
        </authorList>
    </citation>
    <scope>NUCLEOTIDE SEQUENCE [LARGE SCALE GENOMIC DNA]</scope>
</reference>
<accession>A0A2P9AMS1</accession>
<evidence type="ECO:0000313" key="3">
    <source>
        <dbReference type="Proteomes" id="UP000245698"/>
    </source>
</evidence>
<evidence type="ECO:0000256" key="1">
    <source>
        <dbReference type="SAM" id="MobiDB-lite"/>
    </source>
</evidence>
<keyword evidence="3" id="KW-1185">Reference proteome</keyword>
<organism evidence="2 3">
    <name type="scientific">Mesorhizobium delmotii</name>
    <dbReference type="NCBI Taxonomy" id="1631247"/>
    <lineage>
        <taxon>Bacteria</taxon>
        <taxon>Pseudomonadati</taxon>
        <taxon>Pseudomonadota</taxon>
        <taxon>Alphaproteobacteria</taxon>
        <taxon>Hyphomicrobiales</taxon>
        <taxon>Phyllobacteriaceae</taxon>
        <taxon>Mesorhizobium</taxon>
    </lineage>
</organism>
<protein>
    <submittedName>
        <fullName evidence="2">Uncharacterized protein</fullName>
    </submittedName>
</protein>
<name>A0A2P9AMS1_9HYPH</name>
<feature type="region of interest" description="Disordered" evidence="1">
    <location>
        <begin position="1"/>
        <end position="20"/>
    </location>
</feature>
<gene>
    <name evidence="2" type="ORF">BQ8482_290042</name>
</gene>
<proteinExistence type="predicted"/>